<evidence type="ECO:0000313" key="4">
    <source>
        <dbReference type="Proteomes" id="UP001476798"/>
    </source>
</evidence>
<dbReference type="InterPro" id="IPR016024">
    <property type="entry name" value="ARM-type_fold"/>
</dbReference>
<protein>
    <recommendedName>
        <fullName evidence="2">Symplekin C-terminal domain-containing protein</fullName>
    </recommendedName>
</protein>
<name>A0ABV0P834_9TELE</name>
<keyword evidence="4" id="KW-1185">Reference proteome</keyword>
<evidence type="ECO:0000313" key="3">
    <source>
        <dbReference type="EMBL" id="MEQ2179604.1"/>
    </source>
</evidence>
<feature type="domain" description="Symplekin C-terminal" evidence="2">
    <location>
        <begin position="247"/>
        <end position="346"/>
    </location>
</feature>
<evidence type="ECO:0000259" key="2">
    <source>
        <dbReference type="Pfam" id="PF12295"/>
    </source>
</evidence>
<dbReference type="SUPFAM" id="SSF48371">
    <property type="entry name" value="ARM repeat"/>
    <property type="match status" value="1"/>
</dbReference>
<accession>A0ABV0P834</accession>
<proteinExistence type="predicted"/>
<dbReference type="PANTHER" id="PTHR15245">
    <property type="entry name" value="SYMPLEKIN-RELATED"/>
    <property type="match status" value="1"/>
</dbReference>
<dbReference type="Pfam" id="PF12295">
    <property type="entry name" value="Symplekin_C"/>
    <property type="match status" value="2"/>
</dbReference>
<feature type="compositionally biased region" description="Basic and acidic residues" evidence="1">
    <location>
        <begin position="411"/>
        <end position="430"/>
    </location>
</feature>
<feature type="compositionally biased region" description="Acidic residues" evidence="1">
    <location>
        <begin position="438"/>
        <end position="447"/>
    </location>
</feature>
<dbReference type="InterPro" id="IPR022075">
    <property type="entry name" value="Symplekin_C"/>
</dbReference>
<dbReference type="EMBL" id="JAHRIO010063369">
    <property type="protein sequence ID" value="MEQ2179604.1"/>
    <property type="molecule type" value="Genomic_DNA"/>
</dbReference>
<dbReference type="PANTHER" id="PTHR15245:SF20">
    <property type="entry name" value="SYMPLEKIN"/>
    <property type="match status" value="1"/>
</dbReference>
<feature type="region of interest" description="Disordered" evidence="1">
    <location>
        <begin position="411"/>
        <end position="477"/>
    </location>
</feature>
<comment type="caution">
    <text evidence="3">The sequence shown here is derived from an EMBL/GenBank/DDBJ whole genome shotgun (WGS) entry which is preliminary data.</text>
</comment>
<feature type="domain" description="Symplekin C-terminal" evidence="2">
    <location>
        <begin position="192"/>
        <end position="235"/>
    </location>
</feature>
<sequence>MTTLKELIIKRPSRQFQYLHVLLDLSSHEKEKVRSTALAFLKRMYEKDHLRDYIEKFALNYLQLLVHPNPPSLLFGADKDTEVAAPWTEDTVRQCLFLYLSLLPLNHRLVHELASVYTEAIADIKRSVLRAIEQPIRGMGMNSPELLLLVENCPKGAETLVTRCLHILTDKVPPSPELVERVRDLYHKRVPDVRFLIPVINGLEKSEVIQALPKLIKLNPIVVKEVFNRLLGTQHSMTLSSSTRGPTNLCFGEKNVYTSEVLAVVMQQLMEQNPLPMLLMRTVIQSLTMYPRLGGFVMNILSRLIVWKYPKVWEGFVKCCQRTKPQSYSVLLQLPPAQLTSVFERCPEMRASLLQHVLSFTPHQVRPGPVFSSNLCLCATALIILLPHCLQQQAHIPTSVMVVLEANKKPEPKPVEPVMEKEEDLTKDAEEPTPPPEPAEEPMEEPQPEPSDQPESLKDPESNMAAPEAGSGSEDVD</sequence>
<evidence type="ECO:0000256" key="1">
    <source>
        <dbReference type="SAM" id="MobiDB-lite"/>
    </source>
</evidence>
<gene>
    <name evidence="3" type="ORF">GOODEAATRI_026855</name>
</gene>
<dbReference type="InterPro" id="IPR021850">
    <property type="entry name" value="Symplekin/Pta1"/>
</dbReference>
<dbReference type="Proteomes" id="UP001476798">
    <property type="component" value="Unassembled WGS sequence"/>
</dbReference>
<organism evidence="3 4">
    <name type="scientific">Goodea atripinnis</name>
    <dbReference type="NCBI Taxonomy" id="208336"/>
    <lineage>
        <taxon>Eukaryota</taxon>
        <taxon>Metazoa</taxon>
        <taxon>Chordata</taxon>
        <taxon>Craniata</taxon>
        <taxon>Vertebrata</taxon>
        <taxon>Euteleostomi</taxon>
        <taxon>Actinopterygii</taxon>
        <taxon>Neopterygii</taxon>
        <taxon>Teleostei</taxon>
        <taxon>Neoteleostei</taxon>
        <taxon>Acanthomorphata</taxon>
        <taxon>Ovalentaria</taxon>
        <taxon>Atherinomorphae</taxon>
        <taxon>Cyprinodontiformes</taxon>
        <taxon>Goodeidae</taxon>
        <taxon>Goodea</taxon>
    </lineage>
</organism>
<reference evidence="3 4" key="1">
    <citation type="submission" date="2021-06" db="EMBL/GenBank/DDBJ databases">
        <authorList>
            <person name="Palmer J.M."/>
        </authorList>
    </citation>
    <scope>NUCLEOTIDE SEQUENCE [LARGE SCALE GENOMIC DNA]</scope>
    <source>
        <strain evidence="3 4">GA_2019</strain>
        <tissue evidence="3">Muscle</tissue>
    </source>
</reference>